<dbReference type="Pfam" id="PF13692">
    <property type="entry name" value="Glyco_trans_1_4"/>
    <property type="match status" value="1"/>
</dbReference>
<keyword evidence="3" id="KW-0808">Transferase</keyword>
<dbReference type="KEGG" id="caby:Cabys_938"/>
<dbReference type="InterPro" id="IPR028098">
    <property type="entry name" value="Glyco_trans_4-like_N"/>
</dbReference>
<evidence type="ECO:0000259" key="1">
    <source>
        <dbReference type="Pfam" id="PF13439"/>
    </source>
</evidence>
<dbReference type="SUPFAM" id="SSF53756">
    <property type="entry name" value="UDP-Glycosyltransferase/glycogen phosphorylase"/>
    <property type="match status" value="1"/>
</dbReference>
<dbReference type="PANTHER" id="PTHR12526:SF600">
    <property type="entry name" value="GLYCOSYL TRANSFERASE GROUP 1"/>
    <property type="match status" value="1"/>
</dbReference>
<dbReference type="STRING" id="880073.Cabys_938"/>
<dbReference type="Proteomes" id="UP000183868">
    <property type="component" value="Chromosome"/>
</dbReference>
<evidence type="ECO:0000313" key="4">
    <source>
        <dbReference type="Proteomes" id="UP000004671"/>
    </source>
</evidence>
<dbReference type="PaxDb" id="880073-Calab_2163"/>
<keyword evidence="4" id="KW-1185">Reference proteome</keyword>
<dbReference type="RefSeq" id="WP_006928949.1">
    <property type="nucleotide sequence ID" value="NZ_CM001402.1"/>
</dbReference>
<dbReference type="AlphaFoldDB" id="H1XW01"/>
<organism evidence="3 4">
    <name type="scientific">Caldithrix abyssi DSM 13497</name>
    <dbReference type="NCBI Taxonomy" id="880073"/>
    <lineage>
        <taxon>Bacteria</taxon>
        <taxon>Pseudomonadati</taxon>
        <taxon>Calditrichota</taxon>
        <taxon>Calditrichia</taxon>
        <taxon>Calditrichales</taxon>
        <taxon>Calditrichaceae</taxon>
        <taxon>Caldithrix</taxon>
    </lineage>
</organism>
<proteinExistence type="predicted"/>
<evidence type="ECO:0000313" key="3">
    <source>
        <dbReference type="EMBL" id="EHO41773.1"/>
    </source>
</evidence>
<dbReference type="InParanoid" id="H1XW01"/>
<sequence>MDRRCLLITYYFPPTGGGGVQRLTKLIKYASREGWQFTVVAADEASNLIVRDESLLKEIPSSTRVVRVPFNALQAQKVGARSTYFKRWLSAFLFLPDSRKKWAQRAWQTIQRLLQKETFDLVLVSIPPYSLSFLIPKIENAFHIPTVLDLRDPWTLNPYKIHPTPLHRWLDWKMEKKIVGRVKAGISAYARVAQYYAANIAGFNQDNWAIIPNGYDEADFNGIKTGTVVKDGWFRIGFSGTIYSHLNHPTPLFRALAALKARKPESAEKIRFVHVGKSHIDLKKLASRFGLETQVETTGYLPHRQALEKLNQMDSLCFILDDSDARSRFTIGGKVYEYLRLKKPILALVPEEGEAADLINKTNSGVVIGPKKKEQIAAVLFNWLNGRQFEFAFQNIEPFRRDYQARQFVQLFERAVKNTTAVK</sequence>
<reference evidence="2 5" key="2">
    <citation type="submission" date="2016-11" db="EMBL/GenBank/DDBJ databases">
        <title>Genomic analysis of Caldithrix abyssi and proposal of a novel bacterial phylum Caldithrichaeota.</title>
        <authorList>
            <person name="Kublanov I."/>
            <person name="Sigalova O."/>
            <person name="Gavrilov S."/>
            <person name="Lebedinsky A."/>
            <person name="Ivanova N."/>
            <person name="Daum C."/>
            <person name="Reddy T."/>
            <person name="Klenk H.P."/>
            <person name="Goker M."/>
            <person name="Reva O."/>
            <person name="Miroshnichenko M."/>
            <person name="Kyprides N."/>
            <person name="Woyke T."/>
            <person name="Gelfand M."/>
        </authorList>
    </citation>
    <scope>NUCLEOTIDE SEQUENCE [LARGE SCALE GENOMIC DNA]</scope>
    <source>
        <strain evidence="2 5">LF13</strain>
    </source>
</reference>
<feature type="domain" description="Glycosyltransferase subfamily 4-like N-terminal" evidence="1">
    <location>
        <begin position="17"/>
        <end position="217"/>
    </location>
</feature>
<reference evidence="3 4" key="1">
    <citation type="submission" date="2011-09" db="EMBL/GenBank/DDBJ databases">
        <title>The permanent draft genome of Caldithrix abyssi DSM 13497.</title>
        <authorList>
            <consortium name="US DOE Joint Genome Institute (JGI-PGF)"/>
            <person name="Lucas S."/>
            <person name="Han J."/>
            <person name="Lapidus A."/>
            <person name="Bruce D."/>
            <person name="Goodwin L."/>
            <person name="Pitluck S."/>
            <person name="Peters L."/>
            <person name="Kyrpides N."/>
            <person name="Mavromatis K."/>
            <person name="Ivanova N."/>
            <person name="Mikhailova N."/>
            <person name="Chertkov O."/>
            <person name="Detter J.C."/>
            <person name="Tapia R."/>
            <person name="Han C."/>
            <person name="Land M."/>
            <person name="Hauser L."/>
            <person name="Markowitz V."/>
            <person name="Cheng J.-F."/>
            <person name="Hugenholtz P."/>
            <person name="Woyke T."/>
            <person name="Wu D."/>
            <person name="Spring S."/>
            <person name="Brambilla E."/>
            <person name="Klenk H.-P."/>
            <person name="Eisen J.A."/>
        </authorList>
    </citation>
    <scope>NUCLEOTIDE SEQUENCE [LARGE SCALE GENOMIC DNA]</scope>
    <source>
        <strain evidence="3 4">DSM 13497</strain>
    </source>
</reference>
<evidence type="ECO:0000313" key="2">
    <source>
        <dbReference type="EMBL" id="APF17689.1"/>
    </source>
</evidence>
<dbReference type="PANTHER" id="PTHR12526">
    <property type="entry name" value="GLYCOSYLTRANSFERASE"/>
    <property type="match status" value="1"/>
</dbReference>
<name>H1XW01_CALAY</name>
<protein>
    <submittedName>
        <fullName evidence="3">Glycosyl transferase group 1</fullName>
    </submittedName>
    <submittedName>
        <fullName evidence="2">Glycosyltransferase involved in cell wall bisynthesis</fullName>
    </submittedName>
</protein>
<dbReference type="Pfam" id="PF13439">
    <property type="entry name" value="Glyco_transf_4"/>
    <property type="match status" value="1"/>
</dbReference>
<dbReference type="OrthoDB" id="9811902at2"/>
<dbReference type="eggNOG" id="COG0438">
    <property type="taxonomic scope" value="Bacteria"/>
</dbReference>
<dbReference type="HOGENOM" id="CLU_032377_0_0_0"/>
<accession>H1XW01</accession>
<dbReference type="Proteomes" id="UP000004671">
    <property type="component" value="Chromosome"/>
</dbReference>
<evidence type="ECO:0000313" key="5">
    <source>
        <dbReference type="Proteomes" id="UP000183868"/>
    </source>
</evidence>
<dbReference type="Gene3D" id="3.40.50.2000">
    <property type="entry name" value="Glycogen Phosphorylase B"/>
    <property type="match status" value="2"/>
</dbReference>
<dbReference type="EMBL" id="CM001402">
    <property type="protein sequence ID" value="EHO41773.1"/>
    <property type="molecule type" value="Genomic_DNA"/>
</dbReference>
<dbReference type="GO" id="GO:0016757">
    <property type="term" value="F:glycosyltransferase activity"/>
    <property type="evidence" value="ECO:0007669"/>
    <property type="project" value="UniProtKB-ARBA"/>
</dbReference>
<dbReference type="EMBL" id="CP018099">
    <property type="protein sequence ID" value="APF17689.1"/>
    <property type="molecule type" value="Genomic_DNA"/>
</dbReference>
<gene>
    <name evidence="2" type="ORF">Cabys_938</name>
    <name evidence="3" type="ORF">Calab_2163</name>
</gene>